<proteinExistence type="predicted"/>
<evidence type="ECO:0000313" key="2">
    <source>
        <dbReference type="Proteomes" id="UP000862426"/>
    </source>
</evidence>
<comment type="caution">
    <text evidence="1">The sequence shown here is derived from an EMBL/GenBank/DDBJ whole genome shotgun (WGS) entry which is preliminary data.</text>
</comment>
<sequence>MTLKDRGEALSLAVGRANKEAVYFLVNAAKTDVNGVTDGEYPATPLMISAYCGTHELQEITGFLISHRADINKKTTPTPFGTVLLTAIWKNKIEFSKFYSEWNRSSSNYIWKER</sequence>
<dbReference type="Pfam" id="PF00023">
    <property type="entry name" value="Ank"/>
    <property type="match status" value="1"/>
</dbReference>
<accession>A0A9C7QKL9</accession>
<dbReference type="SUPFAM" id="SSF48403">
    <property type="entry name" value="Ankyrin repeat"/>
    <property type="match status" value="1"/>
</dbReference>
<evidence type="ECO:0008006" key="3">
    <source>
        <dbReference type="Google" id="ProtNLM"/>
    </source>
</evidence>
<reference evidence="1" key="1">
    <citation type="journal article" date="2018" name="Genome Biol.">
        <title>SKESA: strategic k-mer extension for scrupulous assemblies.</title>
        <authorList>
            <person name="Souvorov A."/>
            <person name="Agarwala R."/>
            <person name="Lipman D.J."/>
        </authorList>
    </citation>
    <scope>NUCLEOTIDE SEQUENCE</scope>
    <source>
        <strain evidence="1">CAV1698</strain>
    </source>
</reference>
<dbReference type="Gene3D" id="1.25.40.20">
    <property type="entry name" value="Ankyrin repeat-containing domain"/>
    <property type="match status" value="1"/>
</dbReference>
<dbReference type="InterPro" id="IPR002110">
    <property type="entry name" value="Ankyrin_rpt"/>
</dbReference>
<evidence type="ECO:0000313" key="1">
    <source>
        <dbReference type="EMBL" id="HCD1255734.1"/>
    </source>
</evidence>
<protein>
    <recommendedName>
        <fullName evidence="3">Ankyrin repeats (3 copies)</fullName>
    </recommendedName>
</protein>
<organism evidence="1 2">
    <name type="scientific">Citrobacter amalonaticus</name>
    <dbReference type="NCBI Taxonomy" id="35703"/>
    <lineage>
        <taxon>Bacteria</taxon>
        <taxon>Pseudomonadati</taxon>
        <taxon>Pseudomonadota</taxon>
        <taxon>Gammaproteobacteria</taxon>
        <taxon>Enterobacterales</taxon>
        <taxon>Enterobacteriaceae</taxon>
        <taxon>Citrobacter</taxon>
    </lineage>
</organism>
<gene>
    <name evidence="1" type="ORF">JD854_RS11820</name>
</gene>
<reference evidence="1" key="2">
    <citation type="submission" date="2022-05" db="EMBL/GenBank/DDBJ databases">
        <authorList>
            <consortium name="NCBI Pathogen Detection Project"/>
        </authorList>
    </citation>
    <scope>NUCLEOTIDE SEQUENCE</scope>
    <source>
        <strain evidence="1">CAV1698</strain>
    </source>
</reference>
<dbReference type="AlphaFoldDB" id="A0A9C7QKL9"/>
<dbReference type="Proteomes" id="UP000862426">
    <property type="component" value="Unassembled WGS sequence"/>
</dbReference>
<name>A0A9C7QKL9_CITAM</name>
<dbReference type="InterPro" id="IPR036770">
    <property type="entry name" value="Ankyrin_rpt-contain_sf"/>
</dbReference>
<dbReference type="EMBL" id="DACYAJ020000012">
    <property type="protein sequence ID" value="HCD1255734.1"/>
    <property type="molecule type" value="Genomic_DNA"/>
</dbReference>